<dbReference type="InterPro" id="IPR046373">
    <property type="entry name" value="Acyl-CoA_Oxase/DH_mid-dom_sf"/>
</dbReference>
<dbReference type="FunFam" id="1.20.140.10:FF:000012">
    <property type="entry name" value="Acyl-CoA dehydrogenase fadE12"/>
    <property type="match status" value="1"/>
</dbReference>
<organism evidence="9 10">
    <name type="scientific">Sphingobium indicum BiD32</name>
    <dbReference type="NCBI Taxonomy" id="1301087"/>
    <lineage>
        <taxon>Bacteria</taxon>
        <taxon>Pseudomonadati</taxon>
        <taxon>Pseudomonadota</taxon>
        <taxon>Alphaproteobacteria</taxon>
        <taxon>Sphingomonadales</taxon>
        <taxon>Sphingomonadaceae</taxon>
        <taxon>Sphingobium</taxon>
    </lineage>
</organism>
<keyword evidence="10" id="KW-1185">Reference proteome</keyword>
<feature type="domain" description="Acyl-CoA dehydrogenase/oxidase C-terminal" evidence="6">
    <location>
        <begin position="301"/>
        <end position="432"/>
    </location>
</feature>
<dbReference type="InterPro" id="IPR036250">
    <property type="entry name" value="AcylCo_DH-like_C"/>
</dbReference>
<dbReference type="PANTHER" id="PTHR43884">
    <property type="entry name" value="ACYL-COA DEHYDROGENASE"/>
    <property type="match status" value="1"/>
</dbReference>
<evidence type="ECO:0000256" key="3">
    <source>
        <dbReference type="ARBA" id="ARBA00022630"/>
    </source>
</evidence>
<gene>
    <name evidence="9" type="ORF">EBBID32_29340</name>
</gene>
<dbReference type="InterPro" id="IPR013786">
    <property type="entry name" value="AcylCoA_DH/ox_N"/>
</dbReference>
<evidence type="ECO:0000259" key="7">
    <source>
        <dbReference type="Pfam" id="PF02770"/>
    </source>
</evidence>
<dbReference type="Pfam" id="PF02771">
    <property type="entry name" value="Acyl-CoA_dh_N"/>
    <property type="match status" value="1"/>
</dbReference>
<dbReference type="EC" id="1.3.8.1" evidence="9"/>
<dbReference type="GO" id="GO:0050660">
    <property type="term" value="F:flavin adenine dinucleotide binding"/>
    <property type="evidence" value="ECO:0007669"/>
    <property type="project" value="InterPro"/>
</dbReference>
<feature type="domain" description="Acyl-CoA dehydrogenase/oxidase N-terminal" evidence="8">
    <location>
        <begin position="74"/>
        <end position="186"/>
    </location>
</feature>
<evidence type="ECO:0000256" key="2">
    <source>
        <dbReference type="ARBA" id="ARBA00009347"/>
    </source>
</evidence>
<dbReference type="Pfam" id="PF02770">
    <property type="entry name" value="Acyl-CoA_dh_M"/>
    <property type="match status" value="1"/>
</dbReference>
<dbReference type="InterPro" id="IPR006091">
    <property type="entry name" value="Acyl-CoA_Oxase/DH_mid-dom"/>
</dbReference>
<reference evidence="9 10" key="1">
    <citation type="submission" date="2013-03" db="EMBL/GenBank/DDBJ databases">
        <authorList>
            <person name="Le V."/>
        </authorList>
    </citation>
    <scope>NUCLEOTIDE SEQUENCE [LARGE SCALE GENOMIC DNA]</scope>
    <source>
        <strain evidence="9 10">BiD32</strain>
    </source>
</reference>
<dbReference type="SUPFAM" id="SSF47203">
    <property type="entry name" value="Acyl-CoA dehydrogenase C-terminal domain-like"/>
    <property type="match status" value="1"/>
</dbReference>
<evidence type="ECO:0000256" key="4">
    <source>
        <dbReference type="ARBA" id="ARBA00022827"/>
    </source>
</evidence>
<dbReference type="GO" id="GO:0016937">
    <property type="term" value="F:short-chain fatty acyl-CoA dehydrogenase activity"/>
    <property type="evidence" value="ECO:0007669"/>
    <property type="project" value="UniProtKB-EC"/>
</dbReference>
<comment type="caution">
    <text evidence="9">The sequence shown here is derived from an EMBL/GenBank/DDBJ whole genome shotgun (WGS) entry which is preliminary data.</text>
</comment>
<dbReference type="EMBL" id="CAVK010000143">
    <property type="protein sequence ID" value="CCW18580.1"/>
    <property type="molecule type" value="Genomic_DNA"/>
</dbReference>
<dbReference type="Proteomes" id="UP000013201">
    <property type="component" value="Unassembled WGS sequence"/>
</dbReference>
<evidence type="ECO:0000313" key="10">
    <source>
        <dbReference type="Proteomes" id="UP000013201"/>
    </source>
</evidence>
<dbReference type="InterPro" id="IPR009075">
    <property type="entry name" value="AcylCo_DH/oxidase_C"/>
</dbReference>
<dbReference type="Pfam" id="PF00441">
    <property type="entry name" value="Acyl-CoA_dh_1"/>
    <property type="match status" value="1"/>
</dbReference>
<dbReference type="Gene3D" id="2.40.110.10">
    <property type="entry name" value="Butyryl-CoA Dehydrogenase, subunit A, domain 2"/>
    <property type="match status" value="1"/>
</dbReference>
<evidence type="ECO:0000256" key="5">
    <source>
        <dbReference type="RuleBase" id="RU362125"/>
    </source>
</evidence>
<dbReference type="Gene3D" id="1.20.140.10">
    <property type="entry name" value="Butyryl-CoA Dehydrogenase, subunit A, domain 3"/>
    <property type="match status" value="1"/>
</dbReference>
<reference evidence="10" key="2">
    <citation type="submission" date="2013-04" db="EMBL/GenBank/DDBJ databases">
        <title>Bisphenol A degrading Sphingobium sp. strain BiD32.</title>
        <authorList>
            <person name="Nielsen J.L."/>
            <person name="Zhou N.A."/>
            <person name="Kjeldal H."/>
        </authorList>
    </citation>
    <scope>NUCLEOTIDE SEQUENCE [LARGE SCALE GENOMIC DNA]</scope>
    <source>
        <strain evidence="10">BiD32</strain>
    </source>
</reference>
<keyword evidence="4 5" id="KW-0274">FAD</keyword>
<evidence type="ECO:0000259" key="6">
    <source>
        <dbReference type="Pfam" id="PF00441"/>
    </source>
</evidence>
<dbReference type="AlphaFoldDB" id="N1MMZ4"/>
<dbReference type="InterPro" id="IPR037069">
    <property type="entry name" value="AcylCoA_DH/ox_N_sf"/>
</dbReference>
<name>N1MMZ4_9SPHN</name>
<evidence type="ECO:0000259" key="8">
    <source>
        <dbReference type="Pfam" id="PF02771"/>
    </source>
</evidence>
<sequence>MRLWLAHYILLFHAIGLGQDVRGCHGQPLRPTDMSSAEQPFDCAVHFSLIPQSQEIMDRDDAASRARNVDFAFTDDQQNIRDAVLAQCSAFSDDYWLARDHDTQFPDDFYRAMAQAGWLGVAMPESVGGAGLGITEAAIMMQAVAEAGGGMTAASTIHGPVFSLEPIDLFGTEEQKQRMIPPILSGAEKMCFAVTEPNTGLDTTKLKTRAVREAGGYRVNGEKIWITNAHVADRMMLLARTTPIDEVENKTHGLSLFFTRLDRTKIEHRLIPKMGRHAVGSNMLFINDLFIPEEDRIGEEGQGFRIILKGLNPERILLGAEAIGIGRNAIQRAARYARERIVFDRPIGMNQGIQHPLAKCWAQLEAANLMVMQAATKFDKGEDCGVEANAGKYLAAEFAFEACHTAMLTLGGMGYAQEYHVERLLREVLIPRTAPVSPHMILNFLAEKVLDLPKSY</sequence>
<comment type="similarity">
    <text evidence="2 5">Belongs to the acyl-CoA dehydrogenase family.</text>
</comment>
<evidence type="ECO:0000256" key="1">
    <source>
        <dbReference type="ARBA" id="ARBA00001974"/>
    </source>
</evidence>
<keyword evidence="5 9" id="KW-0560">Oxidoreductase</keyword>
<dbReference type="SUPFAM" id="SSF56645">
    <property type="entry name" value="Acyl-CoA dehydrogenase NM domain-like"/>
    <property type="match status" value="1"/>
</dbReference>
<dbReference type="PANTHER" id="PTHR43884:SF12">
    <property type="entry name" value="ISOVALERYL-COA DEHYDROGENASE, MITOCHONDRIAL-RELATED"/>
    <property type="match status" value="1"/>
</dbReference>
<keyword evidence="3 5" id="KW-0285">Flavoprotein</keyword>
<feature type="domain" description="Acyl-CoA oxidase/dehydrogenase middle" evidence="7">
    <location>
        <begin position="191"/>
        <end position="288"/>
    </location>
</feature>
<dbReference type="CDD" id="cd00567">
    <property type="entry name" value="ACAD"/>
    <property type="match status" value="1"/>
</dbReference>
<evidence type="ECO:0000313" key="9">
    <source>
        <dbReference type="EMBL" id="CCW18580.1"/>
    </source>
</evidence>
<comment type="cofactor">
    <cofactor evidence="1 5">
        <name>FAD</name>
        <dbReference type="ChEBI" id="CHEBI:57692"/>
    </cofactor>
</comment>
<protein>
    <submittedName>
        <fullName evidence="9">Butyryl-CoA dehydrogenase</fullName>
        <ecNumber evidence="9">1.3.8.1</ecNumber>
    </submittedName>
</protein>
<proteinExistence type="inferred from homology"/>
<dbReference type="Gene3D" id="1.10.540.10">
    <property type="entry name" value="Acyl-CoA dehydrogenase/oxidase, N-terminal domain"/>
    <property type="match status" value="1"/>
</dbReference>
<dbReference type="InterPro" id="IPR009100">
    <property type="entry name" value="AcylCoA_DH/oxidase_NM_dom_sf"/>
</dbReference>
<accession>N1MMZ4</accession>